<dbReference type="InterPro" id="IPR054573">
    <property type="entry name" value="PP2A/SF3B1-like_HEAT"/>
</dbReference>
<proteinExistence type="inferred from homology"/>
<dbReference type="InterPro" id="IPR051023">
    <property type="entry name" value="PP2A_Regulatory_Subunit_A"/>
</dbReference>
<gene>
    <name evidence="5" type="ordered locus">Cd36_86870</name>
    <name evidence="6" type="ORF">CD36_86870</name>
</gene>
<evidence type="ECO:0000256" key="2">
    <source>
        <dbReference type="ARBA" id="ARBA00038332"/>
    </source>
</evidence>
<dbReference type="eggNOG" id="KOG0211">
    <property type="taxonomic scope" value="Eukaryota"/>
</dbReference>
<dbReference type="RefSeq" id="XP_002419587.1">
    <property type="nucleotide sequence ID" value="XM_002419542.1"/>
</dbReference>
<dbReference type="EMBL" id="FM992690">
    <property type="protein sequence ID" value="CAX43182.1"/>
    <property type="molecule type" value="Genomic_DNA"/>
</dbReference>
<reference evidence="6 7" key="1">
    <citation type="journal article" date="2009" name="Genome Res.">
        <title>Comparative genomics of the fungal pathogens Candida dubliniensis and Candida albicans.</title>
        <authorList>
            <person name="Jackson A.P."/>
            <person name="Gamble J.A."/>
            <person name="Yeomans T."/>
            <person name="Moran G.P."/>
            <person name="Saunders D."/>
            <person name="Harris D."/>
            <person name="Aslett M."/>
            <person name="Barrell J.F."/>
            <person name="Butler G."/>
            <person name="Citiulo F."/>
            <person name="Coleman D.C."/>
            <person name="de Groot P.W.J."/>
            <person name="Goodwin T.J."/>
            <person name="Quail M.A."/>
            <person name="McQuillan J."/>
            <person name="Munro C.A."/>
            <person name="Pain A."/>
            <person name="Poulter R.T."/>
            <person name="Rajandream M.A."/>
            <person name="Renauld H."/>
            <person name="Spiering M.J."/>
            <person name="Tivey A."/>
            <person name="Gow N.A.R."/>
            <person name="Barrell B."/>
            <person name="Sullivan D.J."/>
            <person name="Berriman M."/>
        </authorList>
    </citation>
    <scope>NUCLEOTIDE SEQUENCE [LARGE SCALE GENOMIC DNA]</scope>
    <source>
        <strain evidence="7">CD36 / ATCC MYA-646 / CBS 7987 / NCPF 3949 / NRRL Y-17841</strain>
    </source>
</reference>
<dbReference type="PANTHER" id="PTHR10648:SF4">
    <property type="entry name" value="PROTEIN PHOSPHATASE 2 (FORMERLY 2A), REGULATORY SUBUNIT A, BETA ISOFORM-RELATED"/>
    <property type="match status" value="1"/>
</dbReference>
<sequence>MNDFNDDLYPLALLMDELKHDDVSNRVEAMQKLDTIAIALGPERTRKELLPFLNDVAQDDEEEVFAVLANKLGEFVPLIGGHQYSEPLISILTILASMEEPLVRDKAIDSLNKISLELSDEEINGIFLTLIQNLSQGNWFSKKIAACGLYQSVIIRVDAITRQNLLKLYFKLVTDDYPMVRRASATNLPRLIDLLTEFTEHHPNDVNKITNEDWEIISKMFQHLITDDQDSVKFLSVDVLISILEFFGKIHEYSFNADFLSSALKLIQDESWRVRYTAADRFSKIARNFTNNESDLFQLIDPFISLMKDHEGEVRKAIAKQLPVFCQLLVKFPSTKATILNKIVPVANELSQDPQENVRASLASTITELSPILEKQATIDKLLPVFLIMLKDEFPDVRLNIISNLSVVNETIGINLLSTNLLPAITELAQDHKWRVRLAIIEYIPKLAKQLGESFFNEELLSLCMSWLWDPVYAIREAAVNNLKELTVIFGSEWAQVEIINRLLNQGDKIVNDDDGTGNGENNDNNNNNDKVDYSNFIIRITCLFAITSLIPVIDYKVLIDKVLPFINGLINDSVPNIRFNVAKSYLILVESLINKKKLGQLPEANDQELKKFIDSQVLTNLQKLENDDDVDVRFYSLKSIKGINEILA</sequence>
<dbReference type="InterPro" id="IPR011989">
    <property type="entry name" value="ARM-like"/>
</dbReference>
<feature type="repeat" description="HEAT" evidence="3">
    <location>
        <begin position="382"/>
        <end position="420"/>
    </location>
</feature>
<feature type="repeat" description="HEAT" evidence="3">
    <location>
        <begin position="618"/>
        <end position="649"/>
    </location>
</feature>
<evidence type="ECO:0000256" key="3">
    <source>
        <dbReference type="PROSITE-ProRule" id="PRU00103"/>
    </source>
</evidence>
<dbReference type="GO" id="GO:0019888">
    <property type="term" value="F:protein phosphatase regulator activity"/>
    <property type="evidence" value="ECO:0007669"/>
    <property type="project" value="TreeGrafter"/>
</dbReference>
<dbReference type="GeneID" id="8046973"/>
<keyword evidence="7" id="KW-1185">Reference proteome</keyword>
<dbReference type="VEuPathDB" id="FungiDB:CD36_86870"/>
<feature type="repeat" description="HEAT" evidence="3">
    <location>
        <begin position="343"/>
        <end position="381"/>
    </location>
</feature>
<name>B9WES0_CANDC</name>
<dbReference type="HOGENOM" id="CLU_015533_2_1_1"/>
<evidence type="ECO:0000313" key="6">
    <source>
        <dbReference type="EMBL" id="CAX43182.1"/>
    </source>
</evidence>
<evidence type="ECO:0000259" key="4">
    <source>
        <dbReference type="Pfam" id="PF22646"/>
    </source>
</evidence>
<evidence type="ECO:0000313" key="5">
    <source>
        <dbReference type="CGD" id="CAL0000164602"/>
    </source>
</evidence>
<dbReference type="CGD" id="CAL0000164602">
    <property type="gene designation" value="Cd36_86870"/>
</dbReference>
<dbReference type="Pfam" id="PF02985">
    <property type="entry name" value="HEAT"/>
    <property type="match status" value="1"/>
</dbReference>
<feature type="repeat" description="HEAT" evidence="3">
    <location>
        <begin position="259"/>
        <end position="295"/>
    </location>
</feature>
<organism evidence="6 7">
    <name type="scientific">Candida dubliniensis (strain CD36 / ATCC MYA-646 / CBS 7987 / NCPF 3949 / NRRL Y-17841)</name>
    <name type="common">Yeast</name>
    <dbReference type="NCBI Taxonomy" id="573826"/>
    <lineage>
        <taxon>Eukaryota</taxon>
        <taxon>Fungi</taxon>
        <taxon>Dikarya</taxon>
        <taxon>Ascomycota</taxon>
        <taxon>Saccharomycotina</taxon>
        <taxon>Pichiomycetes</taxon>
        <taxon>Debaryomycetaceae</taxon>
        <taxon>Candida/Lodderomyces clade</taxon>
        <taxon>Candida</taxon>
    </lineage>
</organism>
<dbReference type="FunFam" id="1.25.10.10:FF:000062">
    <property type="entry name" value="Serine/threonine-protein phosphatase 2A regulatory subunit A alpha isoform"/>
    <property type="match status" value="1"/>
</dbReference>
<protein>
    <submittedName>
        <fullName evidence="6">Protein phosphatase regulatory subunit, putative</fullName>
    </submittedName>
</protein>
<dbReference type="Gene3D" id="1.25.10.10">
    <property type="entry name" value="Leucine-rich Repeat Variant"/>
    <property type="match status" value="1"/>
</dbReference>
<dbReference type="Pfam" id="PF22646">
    <property type="entry name" value="PPP2R1A-like_HEAT"/>
    <property type="match status" value="2"/>
</dbReference>
<dbReference type="PANTHER" id="PTHR10648">
    <property type="entry name" value="SERINE/THREONINE-PROTEIN PHOSPHATASE PP2A 65 KDA REGULATORY SUBUNIT"/>
    <property type="match status" value="1"/>
</dbReference>
<dbReference type="KEGG" id="cdu:CD36_86870"/>
<evidence type="ECO:0000256" key="1">
    <source>
        <dbReference type="ARBA" id="ARBA00022737"/>
    </source>
</evidence>
<dbReference type="OrthoDB" id="340346at2759"/>
<evidence type="ECO:0000313" key="7">
    <source>
        <dbReference type="Proteomes" id="UP000002605"/>
    </source>
</evidence>
<feature type="repeat" description="HEAT" evidence="3">
    <location>
        <begin position="49"/>
        <end position="86"/>
    </location>
</feature>
<dbReference type="InterPro" id="IPR016024">
    <property type="entry name" value="ARM-type_fold"/>
</dbReference>
<dbReference type="SUPFAM" id="SSF48371">
    <property type="entry name" value="ARM repeat"/>
    <property type="match status" value="1"/>
</dbReference>
<dbReference type="InterPro" id="IPR021133">
    <property type="entry name" value="HEAT_type_2"/>
</dbReference>
<dbReference type="GO" id="GO:0000159">
    <property type="term" value="C:protein phosphatase type 2A complex"/>
    <property type="evidence" value="ECO:0007669"/>
    <property type="project" value="TreeGrafter"/>
</dbReference>
<feature type="domain" description="Phosphatase PP2A regulatory subunit A/Splicing factor 3B subunit 1-like HEAT repeat" evidence="4">
    <location>
        <begin position="376"/>
        <end position="452"/>
    </location>
</feature>
<dbReference type="InterPro" id="IPR000357">
    <property type="entry name" value="HEAT"/>
</dbReference>
<dbReference type="GO" id="GO:0005634">
    <property type="term" value="C:nucleus"/>
    <property type="evidence" value="ECO:0007669"/>
    <property type="project" value="UniProtKB-ARBA"/>
</dbReference>
<dbReference type="PROSITE" id="PS50077">
    <property type="entry name" value="HEAT_REPEAT"/>
    <property type="match status" value="6"/>
</dbReference>
<dbReference type="AlphaFoldDB" id="B9WES0"/>
<comment type="similarity">
    <text evidence="2">Belongs to the phosphatase 2A regulatory subunit A family.</text>
</comment>
<feature type="repeat" description="HEAT" evidence="3">
    <location>
        <begin position="421"/>
        <end position="459"/>
    </location>
</feature>
<dbReference type="GO" id="GO:0005829">
    <property type="term" value="C:cytosol"/>
    <property type="evidence" value="ECO:0007669"/>
    <property type="project" value="TreeGrafter"/>
</dbReference>
<accession>B9WES0</accession>
<feature type="domain" description="Phosphatase PP2A regulatory subunit A/Splicing factor 3B subunit 1-like HEAT repeat" evidence="4">
    <location>
        <begin position="298"/>
        <end position="373"/>
    </location>
</feature>
<dbReference type="Proteomes" id="UP000002605">
    <property type="component" value="Chromosome 3"/>
</dbReference>
<keyword evidence="1" id="KW-0677">Repeat</keyword>